<feature type="signal peptide" evidence="1">
    <location>
        <begin position="1"/>
        <end position="25"/>
    </location>
</feature>
<accession>A0A7V7RPM5</accession>
<dbReference type="InterPro" id="IPR025056">
    <property type="entry name" value="DUF3993"/>
</dbReference>
<dbReference type="Pfam" id="PF13158">
    <property type="entry name" value="DUF3993"/>
    <property type="match status" value="1"/>
</dbReference>
<sequence>MYRLGKSLFVCLLLCLSVVSMTAYANTDREEVFTHLQNAYKAQISLGGEERSLEEVREILAPYFTQTAESLFLDENLYEENDLYFTLGTDNPFYYIPDFSYNHETKIVEENGHLYVYQFFPAVYEGPVTYEDRYDGVILTVKDDRYKVSDFLYNINPSELPGESEGKQKNQDQNRFQQLYTLMPILAETGIAPFSSGMKSGLWLLLNENGILYK</sequence>
<evidence type="ECO:0000256" key="1">
    <source>
        <dbReference type="SAM" id="SignalP"/>
    </source>
</evidence>
<reference evidence="2 3" key="1">
    <citation type="journal article" date="2014" name="Arch. Microbiol.">
        <title>Bacillus mesophilum sp. nov., strain IITR-54T, a novel 4-chlorobiphenyl dechlorinating bacterium.</title>
        <authorList>
            <person name="Manickam N."/>
            <person name="Singh N.K."/>
            <person name="Bajaj A."/>
            <person name="Kumar R.M."/>
            <person name="Kaur G."/>
            <person name="Kaur N."/>
            <person name="Bala M."/>
            <person name="Kumar A."/>
            <person name="Mayilraj S."/>
        </authorList>
    </citation>
    <scope>NUCLEOTIDE SEQUENCE [LARGE SCALE GENOMIC DNA]</scope>
    <source>
        <strain evidence="2 3">IITR-54</strain>
    </source>
</reference>
<protein>
    <submittedName>
        <fullName evidence="2">DUF3993 domain-containing protein</fullName>
    </submittedName>
</protein>
<keyword evidence="3" id="KW-1185">Reference proteome</keyword>
<proteinExistence type="predicted"/>
<gene>
    <name evidence="2" type="ORF">F7732_01330</name>
</gene>
<keyword evidence="1" id="KW-0732">Signal</keyword>
<organism evidence="2 3">
    <name type="scientific">Bacillus mesophilum</name>
    <dbReference type="NCBI Taxonomy" id="1071718"/>
    <lineage>
        <taxon>Bacteria</taxon>
        <taxon>Bacillati</taxon>
        <taxon>Bacillota</taxon>
        <taxon>Bacilli</taxon>
        <taxon>Bacillales</taxon>
        <taxon>Bacillaceae</taxon>
        <taxon>Bacillus</taxon>
    </lineage>
</organism>
<name>A0A7V7RPM5_9BACI</name>
<comment type="caution">
    <text evidence="2">The sequence shown here is derived from an EMBL/GenBank/DDBJ whole genome shotgun (WGS) entry which is preliminary data.</text>
</comment>
<evidence type="ECO:0000313" key="2">
    <source>
        <dbReference type="EMBL" id="KAB2335238.1"/>
    </source>
</evidence>
<dbReference type="EMBL" id="WBOT01000001">
    <property type="protein sequence ID" value="KAB2335238.1"/>
    <property type="molecule type" value="Genomic_DNA"/>
</dbReference>
<feature type="chain" id="PRO_5030730218" evidence="1">
    <location>
        <begin position="26"/>
        <end position="214"/>
    </location>
</feature>
<evidence type="ECO:0000313" key="3">
    <source>
        <dbReference type="Proteomes" id="UP000441354"/>
    </source>
</evidence>
<dbReference type="OrthoDB" id="2680601at2"/>
<dbReference type="RefSeq" id="WP_151571916.1">
    <property type="nucleotide sequence ID" value="NZ_WBOT01000001.1"/>
</dbReference>
<dbReference type="Proteomes" id="UP000441354">
    <property type="component" value="Unassembled WGS sequence"/>
</dbReference>
<dbReference type="AlphaFoldDB" id="A0A7V7RPM5"/>